<keyword evidence="7" id="KW-1133">Transmembrane helix</keyword>
<evidence type="ECO:0000256" key="5">
    <source>
        <dbReference type="ARBA" id="ARBA00022692"/>
    </source>
</evidence>
<evidence type="ECO:0000313" key="11">
    <source>
        <dbReference type="EMBL" id="GFN80821.1"/>
    </source>
</evidence>
<dbReference type="AlphaFoldDB" id="A0AAV3YD60"/>
<evidence type="ECO:0000256" key="8">
    <source>
        <dbReference type="ARBA" id="ARBA00023136"/>
    </source>
</evidence>
<protein>
    <submittedName>
        <fullName evidence="11">Beta-1,3-galactosyl-o-glycosyl-glycoprotein beta-1,6-n-acetylglucosaminyltransferase 3-like</fullName>
    </submittedName>
</protein>
<dbReference type="EMBL" id="BLXT01000847">
    <property type="protein sequence ID" value="GFN80821.1"/>
    <property type="molecule type" value="Genomic_DNA"/>
</dbReference>
<dbReference type="InterPro" id="IPR003406">
    <property type="entry name" value="Glyco_trans_14"/>
</dbReference>
<evidence type="ECO:0000256" key="4">
    <source>
        <dbReference type="ARBA" id="ARBA00022679"/>
    </source>
</evidence>
<dbReference type="PANTHER" id="PTHR19297:SF191">
    <property type="entry name" value="PROTEIN XYLOSYLTRANSFERASE"/>
    <property type="match status" value="1"/>
</dbReference>
<evidence type="ECO:0000256" key="9">
    <source>
        <dbReference type="ARBA" id="ARBA00023180"/>
    </source>
</evidence>
<name>A0AAV3YD60_9GAST</name>
<gene>
    <name evidence="11" type="ORF">PoB_000732700</name>
</gene>
<keyword evidence="12" id="KW-1185">Reference proteome</keyword>
<comment type="subcellular location">
    <subcellularLocation>
        <location evidence="1">Membrane</location>
        <topology evidence="1">Single-pass type II membrane protein</topology>
    </subcellularLocation>
</comment>
<keyword evidence="3" id="KW-0328">Glycosyltransferase</keyword>
<evidence type="ECO:0000256" key="1">
    <source>
        <dbReference type="ARBA" id="ARBA00004606"/>
    </source>
</evidence>
<keyword evidence="5" id="KW-0812">Transmembrane</keyword>
<reference evidence="11 12" key="1">
    <citation type="journal article" date="2021" name="Elife">
        <title>Chloroplast acquisition without the gene transfer in kleptoplastic sea slugs, Plakobranchus ocellatus.</title>
        <authorList>
            <person name="Maeda T."/>
            <person name="Takahashi S."/>
            <person name="Yoshida T."/>
            <person name="Shimamura S."/>
            <person name="Takaki Y."/>
            <person name="Nagai Y."/>
            <person name="Toyoda A."/>
            <person name="Suzuki Y."/>
            <person name="Arimoto A."/>
            <person name="Ishii H."/>
            <person name="Satoh N."/>
            <person name="Nishiyama T."/>
            <person name="Hasebe M."/>
            <person name="Maruyama T."/>
            <person name="Minagawa J."/>
            <person name="Obokata J."/>
            <person name="Shigenobu S."/>
        </authorList>
    </citation>
    <scope>NUCLEOTIDE SEQUENCE [LARGE SCALE GENOMIC DNA]</scope>
</reference>
<evidence type="ECO:0000256" key="7">
    <source>
        <dbReference type="ARBA" id="ARBA00022989"/>
    </source>
</evidence>
<dbReference type="GO" id="GO:0008375">
    <property type="term" value="F:acetylglucosaminyltransferase activity"/>
    <property type="evidence" value="ECO:0007669"/>
    <property type="project" value="TreeGrafter"/>
</dbReference>
<proteinExistence type="inferred from homology"/>
<evidence type="ECO:0000256" key="2">
    <source>
        <dbReference type="ARBA" id="ARBA00004922"/>
    </source>
</evidence>
<keyword evidence="9" id="KW-0325">Glycoprotein</keyword>
<dbReference type="Proteomes" id="UP000735302">
    <property type="component" value="Unassembled WGS sequence"/>
</dbReference>
<evidence type="ECO:0000256" key="6">
    <source>
        <dbReference type="ARBA" id="ARBA00022968"/>
    </source>
</evidence>
<comment type="caution">
    <text evidence="11">The sequence shown here is derived from an EMBL/GenBank/DDBJ whole genome shotgun (WGS) entry which is preliminary data.</text>
</comment>
<dbReference type="Pfam" id="PF02485">
    <property type="entry name" value="Branch"/>
    <property type="match status" value="1"/>
</dbReference>
<evidence type="ECO:0000256" key="3">
    <source>
        <dbReference type="ARBA" id="ARBA00022676"/>
    </source>
</evidence>
<sequence>MIRFSYAPAFAATIMFTMTIFISVSITGSAHAKSTSKQMSFPKDRQADILSMKKMTRRRLQLVPQHSERRVDCAAIIDGDVVETLQAVRLSSNLRNQEPGMLPKEYIQRTRNCSKFLSSRGYIISTLSQEEADFPIAFSILVHTDIEMAERMLRAIYRPENYYCIHVDEKSTEIYKAVRQIADCFSNVVLATKRVQVKWASFSALEADLICMQTLWRFRKWKYLINLTGQEFPLKTNADLVRILRSLNGSNDVHSTLHETYAEQRRFGNNSLPSWFRPIKGSVHVTLSRAFVDFLLHDQKAVSILNWAKSTESFHDEIFFSTLNHNPQLQAPGSYRGEHALLVLDRVRLLCLAMHHQENGLFAAG</sequence>
<comment type="pathway">
    <text evidence="2">Protein modification; protein glycosylation.</text>
</comment>
<dbReference type="PANTHER" id="PTHR19297">
    <property type="entry name" value="GLYCOSYLTRANSFERASE 14 FAMILY MEMBER"/>
    <property type="match status" value="1"/>
</dbReference>
<keyword evidence="8" id="KW-0472">Membrane</keyword>
<dbReference type="GO" id="GO:0016020">
    <property type="term" value="C:membrane"/>
    <property type="evidence" value="ECO:0007669"/>
    <property type="project" value="UniProtKB-SubCell"/>
</dbReference>
<evidence type="ECO:0000313" key="12">
    <source>
        <dbReference type="Proteomes" id="UP000735302"/>
    </source>
</evidence>
<comment type="similarity">
    <text evidence="10">Belongs to the glycosyltransferase 14 family.</text>
</comment>
<keyword evidence="6" id="KW-0735">Signal-anchor</keyword>
<keyword evidence="4" id="KW-0808">Transferase</keyword>
<accession>A0AAV3YD60</accession>
<organism evidence="11 12">
    <name type="scientific">Plakobranchus ocellatus</name>
    <dbReference type="NCBI Taxonomy" id="259542"/>
    <lineage>
        <taxon>Eukaryota</taxon>
        <taxon>Metazoa</taxon>
        <taxon>Spiralia</taxon>
        <taxon>Lophotrochozoa</taxon>
        <taxon>Mollusca</taxon>
        <taxon>Gastropoda</taxon>
        <taxon>Heterobranchia</taxon>
        <taxon>Euthyneura</taxon>
        <taxon>Panpulmonata</taxon>
        <taxon>Sacoglossa</taxon>
        <taxon>Placobranchoidea</taxon>
        <taxon>Plakobranchidae</taxon>
        <taxon>Plakobranchus</taxon>
    </lineage>
</organism>
<evidence type="ECO:0000256" key="10">
    <source>
        <dbReference type="ARBA" id="ARBA00038150"/>
    </source>
</evidence>